<dbReference type="Proteomes" id="UP000243606">
    <property type="component" value="Unassembled WGS sequence"/>
</dbReference>
<feature type="binding site" evidence="5">
    <location>
        <position position="146"/>
    </location>
    <ligand>
        <name>Mg(2+)</name>
        <dbReference type="ChEBI" id="CHEBI:18420"/>
    </ligand>
</feature>
<dbReference type="EMBL" id="FOQL01000001">
    <property type="protein sequence ID" value="SFH78034.1"/>
    <property type="molecule type" value="Genomic_DNA"/>
</dbReference>
<dbReference type="CDD" id="cd03430">
    <property type="entry name" value="NUDIX_GDPMH_NudD"/>
    <property type="match status" value="1"/>
</dbReference>
<dbReference type="GO" id="GO:0008727">
    <property type="term" value="F:GDP-mannose mannosyl hydrolase activity"/>
    <property type="evidence" value="ECO:0007669"/>
    <property type="project" value="InterPro"/>
</dbReference>
<evidence type="ECO:0000256" key="6">
    <source>
        <dbReference type="PIRSR" id="PIRSR037599-4"/>
    </source>
</evidence>
<dbReference type="Gene3D" id="3.90.79.10">
    <property type="entry name" value="Nucleoside Triphosphate Pyrophosphohydrolase"/>
    <property type="match status" value="1"/>
</dbReference>
<evidence type="ECO:0000256" key="3">
    <source>
        <dbReference type="ARBA" id="ARBA00022842"/>
    </source>
</evidence>
<feature type="short sequence motif" description="Nudix box" evidence="6">
    <location>
        <begin position="70"/>
        <end position="91"/>
    </location>
</feature>
<dbReference type="PANTHER" id="PTHR43046:SF12">
    <property type="entry name" value="GDP-MANNOSE MANNOSYL HYDROLASE"/>
    <property type="match status" value="1"/>
</dbReference>
<comment type="cofactor">
    <cofactor evidence="5">
        <name>Mg(2+)</name>
        <dbReference type="ChEBI" id="CHEBI:18420"/>
    </cofactor>
    <text evidence="5">Binds 1 Mg(2+) ion per subunit.</text>
</comment>
<feature type="binding site" evidence="5">
    <location>
        <position position="69"/>
    </location>
    <ligand>
        <name>Mg(2+)</name>
        <dbReference type="ChEBI" id="CHEBI:18420"/>
    </ligand>
</feature>
<reference evidence="9" key="1">
    <citation type="submission" date="2016-10" db="EMBL/GenBank/DDBJ databases">
        <authorList>
            <person name="Varghese N."/>
            <person name="Submissions S."/>
        </authorList>
    </citation>
    <scope>NUCLEOTIDE SEQUENCE [LARGE SCALE GENOMIC DNA]</scope>
    <source>
        <strain evidence="9">LMG 24016</strain>
    </source>
</reference>
<keyword evidence="1 5" id="KW-0479">Metal-binding</keyword>
<evidence type="ECO:0000256" key="4">
    <source>
        <dbReference type="PIRSR" id="PIRSR037599-1"/>
    </source>
</evidence>
<keyword evidence="3 5" id="KW-0460">Magnesium</keyword>
<organism evidence="8 9">
    <name type="scientific">Pseudomonas guineae</name>
    <dbReference type="NCBI Taxonomy" id="425504"/>
    <lineage>
        <taxon>Bacteria</taxon>
        <taxon>Pseudomonadati</taxon>
        <taxon>Pseudomonadota</taxon>
        <taxon>Gammaproteobacteria</taxon>
        <taxon>Pseudomonadales</taxon>
        <taxon>Pseudomonadaceae</taxon>
        <taxon>Pseudomonas</taxon>
    </lineage>
</organism>
<dbReference type="RefSeq" id="WP_425272850.1">
    <property type="nucleotide sequence ID" value="NZ_FOQL01000001.1"/>
</dbReference>
<feature type="domain" description="Nudix hydrolase" evidence="7">
    <location>
        <begin position="33"/>
        <end position="176"/>
    </location>
</feature>
<dbReference type="InterPro" id="IPR033715">
    <property type="entry name" value="GDPMH"/>
</dbReference>
<accession>A0A1I3CU14</accession>
<keyword evidence="9" id="KW-1185">Reference proteome</keyword>
<dbReference type="PIRSF" id="PIRSF037599">
    <property type="entry name" value="GDPMH"/>
    <property type="match status" value="1"/>
</dbReference>
<evidence type="ECO:0000256" key="1">
    <source>
        <dbReference type="ARBA" id="ARBA00022723"/>
    </source>
</evidence>
<evidence type="ECO:0000313" key="9">
    <source>
        <dbReference type="Proteomes" id="UP000243606"/>
    </source>
</evidence>
<dbReference type="NCBIfam" id="NF011963">
    <property type="entry name" value="PRK15434.1"/>
    <property type="match status" value="1"/>
</dbReference>
<evidence type="ECO:0000256" key="2">
    <source>
        <dbReference type="ARBA" id="ARBA00022801"/>
    </source>
</evidence>
<evidence type="ECO:0000259" key="7">
    <source>
        <dbReference type="PROSITE" id="PS51462"/>
    </source>
</evidence>
<evidence type="ECO:0000256" key="5">
    <source>
        <dbReference type="PIRSR" id="PIRSR037599-3"/>
    </source>
</evidence>
<dbReference type="AlphaFoldDB" id="A0A1I3CU14"/>
<dbReference type="PROSITE" id="PS51462">
    <property type="entry name" value="NUDIX"/>
    <property type="match status" value="1"/>
</dbReference>
<proteinExistence type="predicted"/>
<dbReference type="PANTHER" id="PTHR43046">
    <property type="entry name" value="GDP-MANNOSE MANNOSYL HYDROLASE"/>
    <property type="match status" value="1"/>
</dbReference>
<dbReference type="STRING" id="425504.SAMN05216206_0236"/>
<name>A0A1I3CU14_9PSED</name>
<evidence type="ECO:0000313" key="8">
    <source>
        <dbReference type="EMBL" id="SFH78034.1"/>
    </source>
</evidence>
<dbReference type="GO" id="GO:0046872">
    <property type="term" value="F:metal ion binding"/>
    <property type="evidence" value="ECO:0007669"/>
    <property type="project" value="UniProtKB-KW"/>
</dbReference>
<dbReference type="SUPFAM" id="SSF55811">
    <property type="entry name" value="Nudix"/>
    <property type="match status" value="1"/>
</dbReference>
<feature type="binding site" evidence="5">
    <location>
        <position position="89"/>
    </location>
    <ligand>
        <name>Mg(2+)</name>
        <dbReference type="ChEBI" id="CHEBI:18420"/>
    </ligand>
</feature>
<dbReference type="InterPro" id="IPR000086">
    <property type="entry name" value="NUDIX_hydrolase_dom"/>
</dbReference>
<sequence length="176" mass="19803">MPELSGTLPLQQSMCILVLAMWLTPETFRTVVASTPLVSIDLVVQNARGQILLGQRLNRPAQGFWFVPGGRILKNESLDDAFVRLTKVELGQCYERNEARFLGVYEHFYADSIFGQGQGGADTHYVVLGYLLVVGDEQLVSPPQDQHGQYRWWDMSHMLASAQVHHNTRAYLQVLG</sequence>
<protein>
    <submittedName>
        <fullName evidence="8">Colanic acid biosynthesis protein WcaH</fullName>
    </submittedName>
</protein>
<keyword evidence="2" id="KW-0378">Hydrolase</keyword>
<gene>
    <name evidence="8" type="ORF">SAMN05216206_0236</name>
</gene>
<dbReference type="InterPro" id="IPR015797">
    <property type="entry name" value="NUDIX_hydrolase-like_dom_sf"/>
</dbReference>
<feature type="site" description="Critical for catalysis" evidence="4">
    <location>
        <position position="147"/>
    </location>
</feature>
<dbReference type="Pfam" id="PF00293">
    <property type="entry name" value="NUDIX"/>
    <property type="match status" value="1"/>
</dbReference>